<proteinExistence type="predicted"/>
<keyword evidence="1" id="KW-0732">Signal</keyword>
<feature type="chain" id="PRO_5030779456" description="BcpO-related WXXGXW repeat protein" evidence="1">
    <location>
        <begin position="28"/>
        <end position="85"/>
    </location>
</feature>
<evidence type="ECO:0000313" key="2">
    <source>
        <dbReference type="EMBL" id="MBB6549529.1"/>
    </source>
</evidence>
<dbReference type="Proteomes" id="UP000565579">
    <property type="component" value="Unassembled WGS sequence"/>
</dbReference>
<evidence type="ECO:0000313" key="3">
    <source>
        <dbReference type="Proteomes" id="UP000565579"/>
    </source>
</evidence>
<dbReference type="EMBL" id="JACHMI010000001">
    <property type="protein sequence ID" value="MBB6549529.1"/>
    <property type="molecule type" value="Genomic_DNA"/>
</dbReference>
<organism evidence="2 3">
    <name type="scientific">Nonomuraea rubra</name>
    <dbReference type="NCBI Taxonomy" id="46180"/>
    <lineage>
        <taxon>Bacteria</taxon>
        <taxon>Bacillati</taxon>
        <taxon>Actinomycetota</taxon>
        <taxon>Actinomycetes</taxon>
        <taxon>Streptosporangiales</taxon>
        <taxon>Streptosporangiaceae</taxon>
        <taxon>Nonomuraea</taxon>
    </lineage>
</organism>
<evidence type="ECO:0008006" key="4">
    <source>
        <dbReference type="Google" id="ProtNLM"/>
    </source>
</evidence>
<name>A0A7X0NU59_9ACTN</name>
<accession>A0A7X0NU59</accession>
<gene>
    <name evidence="2" type="ORF">HD593_004324</name>
</gene>
<protein>
    <recommendedName>
        <fullName evidence="4">BcpO-related WXXGXW repeat protein</fullName>
    </recommendedName>
</protein>
<dbReference type="RefSeq" id="WP_185103932.1">
    <property type="nucleotide sequence ID" value="NZ_BAAAXY010000256.1"/>
</dbReference>
<sequence>MRKLLASGVLAASMALTGLAATAPAQASVTTDVTVASATAKCPHGYYWHKHWYKKWYKGGHWWKGHYHKKGHYHYFYKWHCHKKG</sequence>
<comment type="caution">
    <text evidence="2">The sequence shown here is derived from an EMBL/GenBank/DDBJ whole genome shotgun (WGS) entry which is preliminary data.</text>
</comment>
<evidence type="ECO:0000256" key="1">
    <source>
        <dbReference type="SAM" id="SignalP"/>
    </source>
</evidence>
<dbReference type="AlphaFoldDB" id="A0A7X0NU59"/>
<feature type="signal peptide" evidence="1">
    <location>
        <begin position="1"/>
        <end position="27"/>
    </location>
</feature>
<keyword evidence="3" id="KW-1185">Reference proteome</keyword>
<reference evidence="2 3" key="1">
    <citation type="submission" date="2020-08" db="EMBL/GenBank/DDBJ databases">
        <title>Sequencing the genomes of 1000 actinobacteria strains.</title>
        <authorList>
            <person name="Klenk H.-P."/>
        </authorList>
    </citation>
    <scope>NUCLEOTIDE SEQUENCE [LARGE SCALE GENOMIC DNA]</scope>
    <source>
        <strain evidence="2 3">DSM 43768</strain>
    </source>
</reference>